<keyword evidence="2" id="KW-0521">NADP</keyword>
<evidence type="ECO:0000256" key="2">
    <source>
        <dbReference type="ARBA" id="ARBA00022857"/>
    </source>
</evidence>
<dbReference type="Pfam" id="PF05368">
    <property type="entry name" value="NmrA"/>
    <property type="match status" value="1"/>
</dbReference>
<dbReference type="CDD" id="cd05251">
    <property type="entry name" value="NmrA_like_SDR_a"/>
    <property type="match status" value="1"/>
</dbReference>
<evidence type="ECO:0000256" key="1">
    <source>
        <dbReference type="ARBA" id="ARBA00006328"/>
    </source>
</evidence>
<proteinExistence type="inferred from homology"/>
<dbReference type="Gene3D" id="3.90.25.10">
    <property type="entry name" value="UDP-galactose 4-epimerase, domain 1"/>
    <property type="match status" value="1"/>
</dbReference>
<dbReference type="PANTHER" id="PTHR42748:SF7">
    <property type="entry name" value="NMRA LIKE REDOX SENSOR 1-RELATED"/>
    <property type="match status" value="1"/>
</dbReference>
<reference evidence="4 5" key="1">
    <citation type="submission" date="2020-04" db="EMBL/GenBank/DDBJ databases">
        <authorList>
            <person name="Yin C."/>
        </authorList>
    </citation>
    <scope>NUCLEOTIDE SEQUENCE [LARGE SCALE GENOMIC DNA]</scope>
    <source>
        <strain evidence="4 5">Ae27</strain>
    </source>
</reference>
<dbReference type="SUPFAM" id="SSF51735">
    <property type="entry name" value="NAD(P)-binding Rossmann-fold domains"/>
    <property type="match status" value="1"/>
</dbReference>
<dbReference type="InterPro" id="IPR051164">
    <property type="entry name" value="NmrA-like_oxidored"/>
</dbReference>
<dbReference type="PANTHER" id="PTHR42748">
    <property type="entry name" value="NITROGEN METABOLITE REPRESSION PROTEIN NMRA FAMILY MEMBER"/>
    <property type="match status" value="1"/>
</dbReference>
<dbReference type="AlphaFoldDB" id="A0A847S373"/>
<dbReference type="Gene3D" id="3.40.50.720">
    <property type="entry name" value="NAD(P)-binding Rossmann-like Domain"/>
    <property type="match status" value="1"/>
</dbReference>
<protein>
    <submittedName>
        <fullName evidence="4">NmrA/HSCARG family protein</fullName>
    </submittedName>
</protein>
<evidence type="ECO:0000259" key="3">
    <source>
        <dbReference type="Pfam" id="PF05368"/>
    </source>
</evidence>
<organism evidence="4 5">
    <name type="scientific">Chitinophaga varians</name>
    <dbReference type="NCBI Taxonomy" id="2202339"/>
    <lineage>
        <taxon>Bacteria</taxon>
        <taxon>Pseudomonadati</taxon>
        <taxon>Bacteroidota</taxon>
        <taxon>Chitinophagia</taxon>
        <taxon>Chitinophagales</taxon>
        <taxon>Chitinophagaceae</taxon>
        <taxon>Chitinophaga</taxon>
    </lineage>
</organism>
<name>A0A847S373_9BACT</name>
<evidence type="ECO:0000313" key="4">
    <source>
        <dbReference type="EMBL" id="NLR67548.1"/>
    </source>
</evidence>
<dbReference type="InterPro" id="IPR008030">
    <property type="entry name" value="NmrA-like"/>
</dbReference>
<dbReference type="EMBL" id="JABAIA010000003">
    <property type="protein sequence ID" value="NLR67548.1"/>
    <property type="molecule type" value="Genomic_DNA"/>
</dbReference>
<dbReference type="RefSeq" id="WP_168873503.1">
    <property type="nucleotide sequence ID" value="NZ_JABAIA010000003.1"/>
</dbReference>
<feature type="domain" description="NmrA-like" evidence="3">
    <location>
        <begin position="16"/>
        <end position="313"/>
    </location>
</feature>
<dbReference type="Proteomes" id="UP000570474">
    <property type="component" value="Unassembled WGS sequence"/>
</dbReference>
<gene>
    <name evidence="4" type="ORF">HGH92_24805</name>
</gene>
<comment type="similarity">
    <text evidence="1">Belongs to the NmrA-type oxidoreductase family.</text>
</comment>
<comment type="caution">
    <text evidence="4">The sequence shown here is derived from an EMBL/GenBank/DDBJ whole genome shotgun (WGS) entry which is preliminary data.</text>
</comment>
<dbReference type="InterPro" id="IPR036291">
    <property type="entry name" value="NAD(P)-bd_dom_sf"/>
</dbReference>
<accession>A0A847S373</accession>
<sequence>MTDHLTTDSKGVQRDKPLVTIVGILGKQGLSAARTLLASGKYRVRGITRRTDSPEALSLAARGVELVSIPLDLGHKKDFVKAFRGADAAFLMTPNITPPSTHEFELGKELADAAMEAQVPHIIFSALENVDERTKGEKFAPHFTDKGKIEAYIRTLPIKSTFISMAFFYTNLIEFYTPVLRGDTLVFPVYLPEDFRAPFVDPLTATGPAVLEILTHPDQYAGQSLPVIGDIISPQEMVDTFVRVTGKKAVYSSAYTREELLGHFPAFGANETLVRELLGMVEYAVEYGYFREDRDLGWSRKINPATLTWEQFLRSTGWQGEKVNLS</sequence>
<keyword evidence="5" id="KW-1185">Reference proteome</keyword>
<evidence type="ECO:0000313" key="5">
    <source>
        <dbReference type="Proteomes" id="UP000570474"/>
    </source>
</evidence>